<accession>A0A8T2BLW8</accession>
<protein>
    <submittedName>
        <fullName evidence="1">TRAF-like</fullName>
    </submittedName>
</protein>
<keyword evidence="2" id="KW-1185">Reference proteome</keyword>
<proteinExistence type="predicted"/>
<gene>
    <name evidence="1" type="ORF">ISN45_Aa02g013740</name>
</gene>
<reference evidence="1 2" key="1">
    <citation type="submission" date="2020-12" db="EMBL/GenBank/DDBJ databases">
        <title>Concerted genomic and epigenomic changes stabilize Arabidopsis allopolyploids.</title>
        <authorList>
            <person name="Chen Z."/>
        </authorList>
    </citation>
    <scope>NUCLEOTIDE SEQUENCE [LARGE SCALE GENOMIC DNA]</scope>
    <source>
        <strain evidence="1">Allo738</strain>
        <tissue evidence="1">Leaf</tissue>
    </source>
</reference>
<dbReference type="EMBL" id="JAEFBK010000007">
    <property type="protein sequence ID" value="KAG7586024.1"/>
    <property type="molecule type" value="Genomic_DNA"/>
</dbReference>
<comment type="caution">
    <text evidence="1">The sequence shown here is derived from an EMBL/GenBank/DDBJ whole genome shotgun (WGS) entry which is preliminary data.</text>
</comment>
<evidence type="ECO:0000313" key="2">
    <source>
        <dbReference type="Proteomes" id="UP000694240"/>
    </source>
</evidence>
<evidence type="ECO:0000313" key="1">
    <source>
        <dbReference type="EMBL" id="KAG7586024.1"/>
    </source>
</evidence>
<name>A0A8T2BLW8_9BRAS</name>
<dbReference type="Proteomes" id="UP000694240">
    <property type="component" value="Chromosome 7"/>
</dbReference>
<sequence>MHSWDEVDLIMFVFDRPLIFSMDLGKKKMFFFQEKKDGDLIVVQAFKGSEGVSVTVSCIAPMASEVRNLSCSLAKLTQYTTLRQGMMVKKIQKVSEEMEYEDGFMFIPSYMEDANLHRQCSESEYIHI</sequence>
<organism evidence="1 2">
    <name type="scientific">Arabidopsis thaliana x Arabidopsis arenosa</name>
    <dbReference type="NCBI Taxonomy" id="1240361"/>
    <lineage>
        <taxon>Eukaryota</taxon>
        <taxon>Viridiplantae</taxon>
        <taxon>Streptophyta</taxon>
        <taxon>Embryophyta</taxon>
        <taxon>Tracheophyta</taxon>
        <taxon>Spermatophyta</taxon>
        <taxon>Magnoliopsida</taxon>
        <taxon>eudicotyledons</taxon>
        <taxon>Gunneridae</taxon>
        <taxon>Pentapetalae</taxon>
        <taxon>rosids</taxon>
        <taxon>malvids</taxon>
        <taxon>Brassicales</taxon>
        <taxon>Brassicaceae</taxon>
        <taxon>Camelineae</taxon>
        <taxon>Arabidopsis</taxon>
    </lineage>
</organism>
<dbReference type="AlphaFoldDB" id="A0A8T2BLW8"/>